<dbReference type="SUPFAM" id="SSF52218">
    <property type="entry name" value="Flavoproteins"/>
    <property type="match status" value="1"/>
</dbReference>
<sequence length="174" mass="18906">MMNILAICGSLRPESSNMTILKAVPQWLPTKIQYHIYDHIGKLPHFDPTLNHEDTPTEVNRFRQLVADADGIIICSPEYAFGIPGSLKNALDWTVSSGEFNDKPVAVITASSSGEKAHEALLTVVNVITGHVPASSALLIPYIRTKVANGTITDEETIVKLQAVIVSLLHHMAA</sequence>
<dbReference type="InterPro" id="IPR029039">
    <property type="entry name" value="Flavoprotein-like_sf"/>
</dbReference>
<dbReference type="InterPro" id="IPR005025">
    <property type="entry name" value="FMN_Rdtase-like_dom"/>
</dbReference>
<protein>
    <submittedName>
        <fullName evidence="2">FMN reductase</fullName>
    </submittedName>
</protein>
<dbReference type="GO" id="GO:0005829">
    <property type="term" value="C:cytosol"/>
    <property type="evidence" value="ECO:0007669"/>
    <property type="project" value="TreeGrafter"/>
</dbReference>
<comment type="caution">
    <text evidence="2">The sequence shown here is derived from an EMBL/GenBank/DDBJ whole genome shotgun (WGS) entry which is preliminary data.</text>
</comment>
<dbReference type="InterPro" id="IPR050712">
    <property type="entry name" value="NAD(P)H-dep_reductase"/>
</dbReference>
<dbReference type="AlphaFoldDB" id="A0A917N218"/>
<dbReference type="Pfam" id="PF03358">
    <property type="entry name" value="FMN_red"/>
    <property type="match status" value="1"/>
</dbReference>
<evidence type="ECO:0000313" key="2">
    <source>
        <dbReference type="EMBL" id="GGI51423.1"/>
    </source>
</evidence>
<evidence type="ECO:0000313" key="3">
    <source>
        <dbReference type="Proteomes" id="UP000662074"/>
    </source>
</evidence>
<keyword evidence="3" id="KW-1185">Reference proteome</keyword>
<dbReference type="GO" id="GO:0016491">
    <property type="term" value="F:oxidoreductase activity"/>
    <property type="evidence" value="ECO:0007669"/>
    <property type="project" value="InterPro"/>
</dbReference>
<name>A0A917N218_9SPHI</name>
<dbReference type="PANTHER" id="PTHR30543:SF21">
    <property type="entry name" value="NAD(P)H-DEPENDENT FMN REDUCTASE LOT6"/>
    <property type="match status" value="1"/>
</dbReference>
<dbReference type="Gene3D" id="3.40.50.360">
    <property type="match status" value="1"/>
</dbReference>
<feature type="domain" description="NADPH-dependent FMN reductase-like" evidence="1">
    <location>
        <begin position="2"/>
        <end position="141"/>
    </location>
</feature>
<gene>
    <name evidence="2" type="ORF">GCM10011425_26350</name>
</gene>
<dbReference type="PANTHER" id="PTHR30543">
    <property type="entry name" value="CHROMATE REDUCTASE"/>
    <property type="match status" value="1"/>
</dbReference>
<dbReference type="GO" id="GO:0010181">
    <property type="term" value="F:FMN binding"/>
    <property type="evidence" value="ECO:0007669"/>
    <property type="project" value="TreeGrafter"/>
</dbReference>
<dbReference type="RefSeq" id="WP_188417486.1">
    <property type="nucleotide sequence ID" value="NZ_BMDO01000007.1"/>
</dbReference>
<reference evidence="2" key="1">
    <citation type="journal article" date="2014" name="Int. J. Syst. Evol. Microbiol.">
        <title>Complete genome sequence of Corynebacterium casei LMG S-19264T (=DSM 44701T), isolated from a smear-ripened cheese.</title>
        <authorList>
            <consortium name="US DOE Joint Genome Institute (JGI-PGF)"/>
            <person name="Walter F."/>
            <person name="Albersmeier A."/>
            <person name="Kalinowski J."/>
            <person name="Ruckert C."/>
        </authorList>
    </citation>
    <scope>NUCLEOTIDE SEQUENCE</scope>
    <source>
        <strain evidence="2">CCM 8711</strain>
    </source>
</reference>
<dbReference type="EMBL" id="BMDO01000007">
    <property type="protein sequence ID" value="GGI51423.1"/>
    <property type="molecule type" value="Genomic_DNA"/>
</dbReference>
<accession>A0A917N218</accession>
<proteinExistence type="predicted"/>
<organism evidence="2 3">
    <name type="scientific">Mucilaginibacter galii</name>
    <dbReference type="NCBI Taxonomy" id="2005073"/>
    <lineage>
        <taxon>Bacteria</taxon>
        <taxon>Pseudomonadati</taxon>
        <taxon>Bacteroidota</taxon>
        <taxon>Sphingobacteriia</taxon>
        <taxon>Sphingobacteriales</taxon>
        <taxon>Sphingobacteriaceae</taxon>
        <taxon>Mucilaginibacter</taxon>
    </lineage>
</organism>
<dbReference type="Proteomes" id="UP000662074">
    <property type="component" value="Unassembled WGS sequence"/>
</dbReference>
<reference evidence="2" key="2">
    <citation type="submission" date="2020-09" db="EMBL/GenBank/DDBJ databases">
        <authorList>
            <person name="Sun Q."/>
            <person name="Sedlacek I."/>
        </authorList>
    </citation>
    <scope>NUCLEOTIDE SEQUENCE</scope>
    <source>
        <strain evidence="2">CCM 8711</strain>
    </source>
</reference>
<evidence type="ECO:0000259" key="1">
    <source>
        <dbReference type="Pfam" id="PF03358"/>
    </source>
</evidence>